<dbReference type="EMBL" id="CP066167">
    <property type="protein sequence ID" value="QQD18716.1"/>
    <property type="molecule type" value="Genomic_DNA"/>
</dbReference>
<organism evidence="2 3">
    <name type="scientific">Spongiibacter nanhainus</name>
    <dbReference type="NCBI Taxonomy" id="2794344"/>
    <lineage>
        <taxon>Bacteria</taxon>
        <taxon>Pseudomonadati</taxon>
        <taxon>Pseudomonadota</taxon>
        <taxon>Gammaproteobacteria</taxon>
        <taxon>Cellvibrionales</taxon>
        <taxon>Spongiibacteraceae</taxon>
        <taxon>Spongiibacter</taxon>
    </lineage>
</organism>
<dbReference type="Proteomes" id="UP000596063">
    <property type="component" value="Chromosome"/>
</dbReference>
<accession>A0A7T4R1H4</accession>
<keyword evidence="3" id="KW-1185">Reference proteome</keyword>
<proteinExistence type="predicted"/>
<reference evidence="2 3" key="1">
    <citation type="submission" date="2020-12" db="EMBL/GenBank/DDBJ databases">
        <authorList>
            <person name="Shan Y."/>
        </authorList>
    </citation>
    <scope>NUCLEOTIDE SEQUENCE [LARGE SCALE GENOMIC DNA]</scope>
    <source>
        <strain evidence="3">csc3.9</strain>
    </source>
</reference>
<evidence type="ECO:0000259" key="1">
    <source>
        <dbReference type="Pfam" id="PF13776"/>
    </source>
</evidence>
<evidence type="ECO:0000313" key="2">
    <source>
        <dbReference type="EMBL" id="QQD18716.1"/>
    </source>
</evidence>
<name>A0A7T4R1H4_9GAMM</name>
<feature type="domain" description="DUF4172" evidence="1">
    <location>
        <begin position="4"/>
        <end position="42"/>
    </location>
</feature>
<protein>
    <submittedName>
        <fullName evidence="2">DUF4172 domain-containing protein</fullName>
    </submittedName>
</protein>
<dbReference type="Pfam" id="PF13776">
    <property type="entry name" value="DUF4172"/>
    <property type="match status" value="1"/>
</dbReference>
<evidence type="ECO:0000313" key="3">
    <source>
        <dbReference type="Proteomes" id="UP000596063"/>
    </source>
</evidence>
<gene>
    <name evidence="2" type="ORF">I6N98_02275</name>
</gene>
<sequence>MTEYIHELPNWPNFSFDEGFIAERLPAVFRKQGRLLVRMNLWALSYSKRPSSTH</sequence>
<dbReference type="KEGG" id="snan:I6N98_02275"/>
<dbReference type="InterPro" id="IPR025230">
    <property type="entry name" value="DUF4172"/>
</dbReference>
<dbReference type="AlphaFoldDB" id="A0A7T4R1H4"/>